<keyword evidence="4" id="KW-1185">Reference proteome</keyword>
<evidence type="ECO:0000259" key="2">
    <source>
        <dbReference type="Pfam" id="PF00571"/>
    </source>
</evidence>
<dbReference type="RefSeq" id="WP_054665160.1">
    <property type="nucleotide sequence ID" value="NZ_AYZJ01000029.1"/>
</dbReference>
<dbReference type="OrthoDB" id="2375431at2"/>
<proteinExistence type="predicted"/>
<evidence type="ECO:0000313" key="3">
    <source>
        <dbReference type="EMBL" id="KRN23061.1"/>
    </source>
</evidence>
<feature type="domain" description="CBS" evidence="2">
    <location>
        <begin position="24"/>
        <end position="63"/>
    </location>
</feature>
<sequence length="161" mass="18118">MINQVIDHMMTQNRSHFLIPGDMIASVNEDNSLRHAFLVLTKVRYAKIPVLDNDDHFKGLLSLPMITDKMLGLDEITAKPLDEFCVRDVMETGVTTIDDPYNIEEVLHALVDSAFLPVVQDDGTFTGIVTRREVMKGINYIGHNIDKQYAITAKEPAATHH</sequence>
<evidence type="ECO:0000313" key="4">
    <source>
        <dbReference type="Proteomes" id="UP000050865"/>
    </source>
</evidence>
<feature type="domain" description="CBS" evidence="2">
    <location>
        <begin position="86"/>
        <end position="138"/>
    </location>
</feature>
<dbReference type="InterPro" id="IPR048125">
    <property type="entry name" value="CBS_CbpB"/>
</dbReference>
<dbReference type="InterPro" id="IPR051462">
    <property type="entry name" value="CBS_domain-containing"/>
</dbReference>
<dbReference type="STRING" id="1423730.FC75_GL001701"/>
<dbReference type="InterPro" id="IPR046342">
    <property type="entry name" value="CBS_dom_sf"/>
</dbReference>
<reference evidence="3 4" key="1">
    <citation type="journal article" date="2015" name="Genome Announc.">
        <title>Expanding the biotechnology potential of lactobacilli through comparative genomics of 213 strains and associated genera.</title>
        <authorList>
            <person name="Sun Z."/>
            <person name="Harris H.M."/>
            <person name="McCann A."/>
            <person name="Guo C."/>
            <person name="Argimon S."/>
            <person name="Zhang W."/>
            <person name="Yang X."/>
            <person name="Jeffery I.B."/>
            <person name="Cooney J.C."/>
            <person name="Kagawa T.F."/>
            <person name="Liu W."/>
            <person name="Song Y."/>
            <person name="Salvetti E."/>
            <person name="Wrobel A."/>
            <person name="Rasinkangas P."/>
            <person name="Parkhill J."/>
            <person name="Rea M.C."/>
            <person name="O'Sullivan O."/>
            <person name="Ritari J."/>
            <person name="Douillard F.P."/>
            <person name="Paul Ross R."/>
            <person name="Yang R."/>
            <person name="Briner A.E."/>
            <person name="Felis G.E."/>
            <person name="de Vos W.M."/>
            <person name="Barrangou R."/>
            <person name="Klaenhammer T.R."/>
            <person name="Caufield P.W."/>
            <person name="Cui Y."/>
            <person name="Zhang H."/>
            <person name="O'Toole P.W."/>
        </authorList>
    </citation>
    <scope>NUCLEOTIDE SEQUENCE [LARGE SCALE GENOMIC DNA]</scope>
    <source>
        <strain evidence="3 4">DSM 22697</strain>
    </source>
</reference>
<dbReference type="PATRIC" id="fig|1423730.4.peg.1778"/>
<keyword evidence="1" id="KW-0677">Repeat</keyword>
<dbReference type="SUPFAM" id="SSF54631">
    <property type="entry name" value="CBS-domain pair"/>
    <property type="match status" value="1"/>
</dbReference>
<dbReference type="CDD" id="cd04643">
    <property type="entry name" value="CBS_pair_bac"/>
    <property type="match status" value="1"/>
</dbReference>
<protein>
    <submittedName>
        <fullName evidence="3">CBS domain containing protein</fullName>
    </submittedName>
</protein>
<accession>A0A0R2F9F6</accession>
<organism evidence="3 4">
    <name type="scientific">Lacticaseibacillus camelliae DSM 22697 = JCM 13995</name>
    <dbReference type="NCBI Taxonomy" id="1423730"/>
    <lineage>
        <taxon>Bacteria</taxon>
        <taxon>Bacillati</taxon>
        <taxon>Bacillota</taxon>
        <taxon>Bacilli</taxon>
        <taxon>Lactobacillales</taxon>
        <taxon>Lactobacillaceae</taxon>
        <taxon>Lacticaseibacillus</taxon>
    </lineage>
</organism>
<dbReference type="EMBL" id="AYZJ01000029">
    <property type="protein sequence ID" value="KRN23061.1"/>
    <property type="molecule type" value="Genomic_DNA"/>
</dbReference>
<dbReference type="PANTHER" id="PTHR48108:SF26">
    <property type="entry name" value="CBS DOMAIN-CONTAINING PROTEIN DDB_G0289609"/>
    <property type="match status" value="1"/>
</dbReference>
<dbReference type="PANTHER" id="PTHR48108">
    <property type="entry name" value="CBS DOMAIN-CONTAINING PROTEIN CBSX2, CHLOROPLASTIC"/>
    <property type="match status" value="1"/>
</dbReference>
<dbReference type="NCBIfam" id="NF041630">
    <property type="entry name" value="CBS_CbpB"/>
    <property type="match status" value="1"/>
</dbReference>
<dbReference type="Proteomes" id="UP000050865">
    <property type="component" value="Unassembled WGS sequence"/>
</dbReference>
<dbReference type="InterPro" id="IPR000644">
    <property type="entry name" value="CBS_dom"/>
</dbReference>
<dbReference type="Pfam" id="PF00571">
    <property type="entry name" value="CBS"/>
    <property type="match status" value="2"/>
</dbReference>
<name>A0A0R2F9F6_9LACO</name>
<evidence type="ECO:0000256" key="1">
    <source>
        <dbReference type="ARBA" id="ARBA00022737"/>
    </source>
</evidence>
<dbReference type="AlphaFoldDB" id="A0A0R2F9F6"/>
<gene>
    <name evidence="3" type="ORF">FC75_GL001701</name>
</gene>
<dbReference type="Gene3D" id="3.10.580.10">
    <property type="entry name" value="CBS-domain"/>
    <property type="match status" value="1"/>
</dbReference>
<comment type="caution">
    <text evidence="3">The sequence shown here is derived from an EMBL/GenBank/DDBJ whole genome shotgun (WGS) entry which is preliminary data.</text>
</comment>